<protein>
    <submittedName>
        <fullName evidence="4">Uncharacterized protein</fullName>
    </submittedName>
</protein>
<gene>
    <name evidence="4" type="ORF">RIF29_23461</name>
</gene>
<dbReference type="Proteomes" id="UP001372338">
    <property type="component" value="Unassembled WGS sequence"/>
</dbReference>
<keyword evidence="2" id="KW-0804">Transcription</keyword>
<organism evidence="4 5">
    <name type="scientific">Crotalaria pallida</name>
    <name type="common">Smooth rattlebox</name>
    <name type="synonym">Crotalaria striata</name>
    <dbReference type="NCBI Taxonomy" id="3830"/>
    <lineage>
        <taxon>Eukaryota</taxon>
        <taxon>Viridiplantae</taxon>
        <taxon>Streptophyta</taxon>
        <taxon>Embryophyta</taxon>
        <taxon>Tracheophyta</taxon>
        <taxon>Spermatophyta</taxon>
        <taxon>Magnoliopsida</taxon>
        <taxon>eudicotyledons</taxon>
        <taxon>Gunneridae</taxon>
        <taxon>Pentapetalae</taxon>
        <taxon>rosids</taxon>
        <taxon>fabids</taxon>
        <taxon>Fabales</taxon>
        <taxon>Fabaceae</taxon>
        <taxon>Papilionoideae</taxon>
        <taxon>50 kb inversion clade</taxon>
        <taxon>genistoids sensu lato</taxon>
        <taxon>core genistoids</taxon>
        <taxon>Crotalarieae</taxon>
        <taxon>Crotalaria</taxon>
    </lineage>
</organism>
<keyword evidence="2" id="KW-0805">Transcription regulation</keyword>
<keyword evidence="2" id="KW-0806">Transcription termination</keyword>
<dbReference type="GO" id="GO:0006353">
    <property type="term" value="P:DNA-templated transcription termination"/>
    <property type="evidence" value="ECO:0007669"/>
    <property type="project" value="UniProtKB-KW"/>
</dbReference>
<dbReference type="AlphaFoldDB" id="A0AAN9F643"/>
<evidence type="ECO:0000313" key="5">
    <source>
        <dbReference type="Proteomes" id="UP001372338"/>
    </source>
</evidence>
<dbReference type="FunFam" id="1.25.70.10:FF:000013">
    <property type="entry name" value="uncharacterized protein LOC106769908"/>
    <property type="match status" value="1"/>
</dbReference>
<proteinExistence type="inferred from homology"/>
<comment type="caution">
    <text evidence="4">The sequence shown here is derived from an EMBL/GenBank/DDBJ whole genome shotgun (WGS) entry which is preliminary data.</text>
</comment>
<dbReference type="InterPro" id="IPR038538">
    <property type="entry name" value="MTERF_sf"/>
</dbReference>
<dbReference type="EMBL" id="JAYWIO010000004">
    <property type="protein sequence ID" value="KAK7270374.1"/>
    <property type="molecule type" value="Genomic_DNA"/>
</dbReference>
<sequence>MYAINHLATGLLTIGSAPPPHFSYSKMDMPTSRALASYCHFSRTEVYKNVFIVLLADLSAVSSSVPLSNVGFSCRFSSSAVKATWTSTLSTKHWILHSTTQVENIITSDEDQSKWEACRQVLSAFNFSAEEKDKILGKAFGLVHSPYWGEERKKEVPKFETINEILDYLRTLNLSDDDLSKLLKKFPEVLGCNLEQELKANVKILDEQWSIEGKSLRNLLLRNPKVLGYNVDCKGDCMAQCTRCWVRF</sequence>
<reference evidence="4 5" key="1">
    <citation type="submission" date="2024-01" db="EMBL/GenBank/DDBJ databases">
        <title>The genomes of 5 underutilized Papilionoideae crops provide insights into root nodulation and disease resistanc.</title>
        <authorList>
            <person name="Yuan L."/>
        </authorList>
    </citation>
    <scope>NUCLEOTIDE SEQUENCE [LARGE SCALE GENOMIC DNA]</scope>
    <source>
        <strain evidence="4">ZHUSHIDOU_FW_LH</strain>
        <tissue evidence="4">Leaf</tissue>
    </source>
</reference>
<dbReference type="Pfam" id="PF02536">
    <property type="entry name" value="mTERF"/>
    <property type="match status" value="1"/>
</dbReference>
<comment type="similarity">
    <text evidence="1">Belongs to the mTERF family.</text>
</comment>
<accession>A0AAN9F643</accession>
<evidence type="ECO:0000313" key="4">
    <source>
        <dbReference type="EMBL" id="KAK7270374.1"/>
    </source>
</evidence>
<name>A0AAN9F643_CROPI</name>
<dbReference type="GO" id="GO:0003676">
    <property type="term" value="F:nucleic acid binding"/>
    <property type="evidence" value="ECO:0007669"/>
    <property type="project" value="InterPro"/>
</dbReference>
<evidence type="ECO:0000256" key="2">
    <source>
        <dbReference type="ARBA" id="ARBA00022472"/>
    </source>
</evidence>
<keyword evidence="5" id="KW-1185">Reference proteome</keyword>
<keyword evidence="3" id="KW-0809">Transit peptide</keyword>
<dbReference type="InterPro" id="IPR003690">
    <property type="entry name" value="MTERF"/>
</dbReference>
<evidence type="ECO:0000256" key="3">
    <source>
        <dbReference type="ARBA" id="ARBA00022946"/>
    </source>
</evidence>
<dbReference type="Gene3D" id="1.25.70.10">
    <property type="entry name" value="Transcription termination factor 3, mitochondrial"/>
    <property type="match status" value="1"/>
</dbReference>
<evidence type="ECO:0000256" key="1">
    <source>
        <dbReference type="ARBA" id="ARBA00007692"/>
    </source>
</evidence>